<name>A0A0J1GFX0_9GAMM</name>
<feature type="transmembrane region" description="Helical" evidence="1">
    <location>
        <begin position="56"/>
        <end position="77"/>
    </location>
</feature>
<accession>A0A0J1GFX0</accession>
<dbReference type="Proteomes" id="UP000036426">
    <property type="component" value="Unassembled WGS sequence"/>
</dbReference>
<evidence type="ECO:0000313" key="2">
    <source>
        <dbReference type="EMBL" id="KLU98403.1"/>
    </source>
</evidence>
<keyword evidence="1" id="KW-0812">Transmembrane</keyword>
<dbReference type="AlphaFoldDB" id="A0A0J1GFX0"/>
<dbReference type="EMBL" id="LDOV01000058">
    <property type="protein sequence ID" value="KLU98403.1"/>
    <property type="molecule type" value="Genomic_DNA"/>
</dbReference>
<protein>
    <submittedName>
        <fullName evidence="2">Uncharacterized protein</fullName>
    </submittedName>
</protein>
<proteinExistence type="predicted"/>
<gene>
    <name evidence="2" type="ORF">ABT58_22845</name>
</gene>
<evidence type="ECO:0000256" key="1">
    <source>
        <dbReference type="SAM" id="Phobius"/>
    </source>
</evidence>
<sequence length="80" mass="8254">MNVYLYRGNGMSKIDKRALTAAIVVNTDNDETCYEIKPSTKGALKGAATGMIIGRFFGPVGLAVGAGVGGVLGFVLGDED</sequence>
<evidence type="ECO:0000313" key="3">
    <source>
        <dbReference type="Proteomes" id="UP000036426"/>
    </source>
</evidence>
<organism evidence="2 3">
    <name type="scientific">Photobacterium aphoticum</name>
    <dbReference type="NCBI Taxonomy" id="754436"/>
    <lineage>
        <taxon>Bacteria</taxon>
        <taxon>Pseudomonadati</taxon>
        <taxon>Pseudomonadota</taxon>
        <taxon>Gammaproteobacteria</taxon>
        <taxon>Vibrionales</taxon>
        <taxon>Vibrionaceae</taxon>
        <taxon>Photobacterium</taxon>
    </lineage>
</organism>
<dbReference type="PATRIC" id="fig|754436.4.peg.4793"/>
<keyword evidence="3" id="KW-1185">Reference proteome</keyword>
<keyword evidence="1" id="KW-0472">Membrane</keyword>
<comment type="caution">
    <text evidence="2">The sequence shown here is derived from an EMBL/GenBank/DDBJ whole genome shotgun (WGS) entry which is preliminary data.</text>
</comment>
<reference evidence="2 3" key="1">
    <citation type="submission" date="2015-05" db="EMBL/GenBank/DDBJ databases">
        <title>Photobacterium galathea sp. nov.</title>
        <authorList>
            <person name="Machado H."/>
            <person name="Gram L."/>
        </authorList>
    </citation>
    <scope>NUCLEOTIDE SEQUENCE [LARGE SCALE GENOMIC DNA]</scope>
    <source>
        <strain evidence="2 3">DSM 25995</strain>
    </source>
</reference>
<keyword evidence="1" id="KW-1133">Transmembrane helix</keyword>